<dbReference type="InterPro" id="IPR042047">
    <property type="entry name" value="SleB_dom1"/>
</dbReference>
<dbReference type="EMBL" id="FNGL01000018">
    <property type="protein sequence ID" value="SDL30705.1"/>
    <property type="molecule type" value="Genomic_DNA"/>
</dbReference>
<dbReference type="RefSeq" id="WP_238056662.1">
    <property type="nucleotide sequence ID" value="NZ_CP173238.1"/>
</dbReference>
<dbReference type="Proteomes" id="UP000250223">
    <property type="component" value="Unassembled WGS sequence"/>
</dbReference>
<evidence type="ECO:0000256" key="1">
    <source>
        <dbReference type="SAM" id="SignalP"/>
    </source>
</evidence>
<evidence type="ECO:0000313" key="4">
    <source>
        <dbReference type="EMBL" id="SQB36052.1"/>
    </source>
</evidence>
<dbReference type="Gene3D" id="1.10.10.2520">
    <property type="entry name" value="Cell wall hydrolase SleB, domain 1"/>
    <property type="match status" value="1"/>
</dbReference>
<keyword evidence="5" id="KW-1185">Reference proteome</keyword>
<evidence type="ECO:0000313" key="6">
    <source>
        <dbReference type="Proteomes" id="UP000250223"/>
    </source>
</evidence>
<organism evidence="4 6">
    <name type="scientific">Clostridium cochlearium</name>
    <dbReference type="NCBI Taxonomy" id="1494"/>
    <lineage>
        <taxon>Bacteria</taxon>
        <taxon>Bacillati</taxon>
        <taxon>Bacillota</taxon>
        <taxon>Clostridia</taxon>
        <taxon>Eubacteriales</taxon>
        <taxon>Clostridiaceae</taxon>
        <taxon>Clostridium</taxon>
    </lineage>
</organism>
<dbReference type="EMBL" id="UAWC01000026">
    <property type="protein sequence ID" value="SQB36052.1"/>
    <property type="molecule type" value="Genomic_DNA"/>
</dbReference>
<evidence type="ECO:0000313" key="3">
    <source>
        <dbReference type="EMBL" id="SDL30705.1"/>
    </source>
</evidence>
<dbReference type="GeneID" id="70578121"/>
<reference evidence="3 5" key="1">
    <citation type="submission" date="2016-10" db="EMBL/GenBank/DDBJ databases">
        <authorList>
            <person name="Varghese N."/>
            <person name="Submissions S."/>
        </authorList>
    </citation>
    <scope>NUCLEOTIDE SEQUENCE [LARGE SCALE GENOMIC DNA]</scope>
    <source>
        <strain evidence="3 5">NLAE-zl-C224</strain>
    </source>
</reference>
<accession>A0A240AZG2</accession>
<dbReference type="STRING" id="1494.SAMN05216497_11818"/>
<dbReference type="AlphaFoldDB" id="A0A240AZG2"/>
<protein>
    <submittedName>
        <fullName evidence="3">N-acetylmuramoyl-L-alanine amidase</fullName>
    </submittedName>
    <submittedName>
        <fullName evidence="4">Spore-cortex-lytic enzyme</fullName>
    </submittedName>
</protein>
<dbReference type="Proteomes" id="UP000198811">
    <property type="component" value="Unassembled WGS sequence"/>
</dbReference>
<evidence type="ECO:0000313" key="5">
    <source>
        <dbReference type="Proteomes" id="UP000198811"/>
    </source>
</evidence>
<feature type="chain" id="PRO_5011912964" evidence="1">
    <location>
        <begin position="25"/>
        <end position="175"/>
    </location>
</feature>
<sequence length="175" mass="19735">MKKKFTLFIILNSIFLMFSYNVKAFSSDYINTTVFRDEGEIVQIFNTSKGNIYINSTDIDLMAKVVFGESRGEPYEGKVAVASVILNRVYTPGFPKSIREVILQPSAFSCVINNTVQGTPDESCYNAVWDALKGYDPTNNALFFYNPKISTCDWMSNINKSNIKSIGNHVFFIAK</sequence>
<dbReference type="InterPro" id="IPR011105">
    <property type="entry name" value="Cell_wall_hydrolase_SleB"/>
</dbReference>
<keyword evidence="1" id="KW-0732">Signal</keyword>
<reference evidence="4 6" key="2">
    <citation type="submission" date="2018-06" db="EMBL/GenBank/DDBJ databases">
        <authorList>
            <consortium name="Pathogen Informatics"/>
            <person name="Doyle S."/>
        </authorList>
    </citation>
    <scope>NUCLEOTIDE SEQUENCE [LARGE SCALE GENOMIC DNA]</scope>
    <source>
        <strain evidence="4 6">NCTC13028</strain>
    </source>
</reference>
<dbReference type="Gene3D" id="6.20.240.60">
    <property type="match status" value="1"/>
</dbReference>
<evidence type="ECO:0000259" key="2">
    <source>
        <dbReference type="Pfam" id="PF07486"/>
    </source>
</evidence>
<feature type="domain" description="Cell wall hydrolase SleB" evidence="2">
    <location>
        <begin position="72"/>
        <end position="172"/>
    </location>
</feature>
<dbReference type="GO" id="GO:0016787">
    <property type="term" value="F:hydrolase activity"/>
    <property type="evidence" value="ECO:0007669"/>
    <property type="project" value="InterPro"/>
</dbReference>
<feature type="signal peptide" evidence="1">
    <location>
        <begin position="1"/>
        <end position="24"/>
    </location>
</feature>
<name>A0A240AZG2_CLOCO</name>
<dbReference type="Pfam" id="PF07486">
    <property type="entry name" value="Hydrolase_2"/>
    <property type="match status" value="1"/>
</dbReference>
<proteinExistence type="predicted"/>
<gene>
    <name evidence="4" type="primary">sleB_2</name>
    <name evidence="4" type="ORF">NCTC13028_02274</name>
    <name evidence="3" type="ORF">SAMN05216497_11818</name>
</gene>